<gene>
    <name evidence="3" type="ORF">ACFSJD_03955</name>
</gene>
<dbReference type="RefSeq" id="WP_344728708.1">
    <property type="nucleotide sequence ID" value="NZ_BAAAUS010000055.1"/>
</dbReference>
<comment type="caution">
    <text evidence="3">The sequence shown here is derived from an EMBL/GenBank/DDBJ whole genome shotgun (WGS) entry which is preliminary data.</text>
</comment>
<keyword evidence="4" id="KW-1185">Reference proteome</keyword>
<proteinExistence type="predicted"/>
<feature type="signal peptide" evidence="2">
    <location>
        <begin position="1"/>
        <end position="26"/>
    </location>
</feature>
<name>A0ABW4ENV3_9PSEU</name>
<evidence type="ECO:0008006" key="5">
    <source>
        <dbReference type="Google" id="ProtNLM"/>
    </source>
</evidence>
<organism evidence="3 4">
    <name type="scientific">Pseudonocardia yunnanensis</name>
    <dbReference type="NCBI Taxonomy" id="58107"/>
    <lineage>
        <taxon>Bacteria</taxon>
        <taxon>Bacillati</taxon>
        <taxon>Actinomycetota</taxon>
        <taxon>Actinomycetes</taxon>
        <taxon>Pseudonocardiales</taxon>
        <taxon>Pseudonocardiaceae</taxon>
        <taxon>Pseudonocardia</taxon>
    </lineage>
</organism>
<sequence>MKLLRTRLRVLGSVLVAVTLPTLVVAGCTTSIAGEATSSPGVSGQAAPSPQRAAPSAAPRASSGFCRVRVTSGGTSINSSGTSARSSTVNGHTTLSCGSSPLIAIAAVEDSGVTFTADGATVTIAPGSNATVGTAVIEVVRAGGGSAEFQVTPG</sequence>
<evidence type="ECO:0000256" key="1">
    <source>
        <dbReference type="SAM" id="MobiDB-lite"/>
    </source>
</evidence>
<evidence type="ECO:0000313" key="4">
    <source>
        <dbReference type="Proteomes" id="UP001597114"/>
    </source>
</evidence>
<evidence type="ECO:0000313" key="3">
    <source>
        <dbReference type="EMBL" id="MFD1516626.1"/>
    </source>
</evidence>
<dbReference type="Proteomes" id="UP001597114">
    <property type="component" value="Unassembled WGS sequence"/>
</dbReference>
<dbReference type="PROSITE" id="PS51257">
    <property type="entry name" value="PROKAR_LIPOPROTEIN"/>
    <property type="match status" value="1"/>
</dbReference>
<protein>
    <recommendedName>
        <fullName evidence="5">DUF5666 domain-containing protein</fullName>
    </recommendedName>
</protein>
<reference evidence="4" key="1">
    <citation type="journal article" date="2019" name="Int. J. Syst. Evol. Microbiol.">
        <title>The Global Catalogue of Microorganisms (GCM) 10K type strain sequencing project: providing services to taxonomists for standard genome sequencing and annotation.</title>
        <authorList>
            <consortium name="The Broad Institute Genomics Platform"/>
            <consortium name="The Broad Institute Genome Sequencing Center for Infectious Disease"/>
            <person name="Wu L."/>
            <person name="Ma J."/>
        </authorList>
    </citation>
    <scope>NUCLEOTIDE SEQUENCE [LARGE SCALE GENOMIC DNA]</scope>
    <source>
        <strain evidence="4">CCM 7043</strain>
    </source>
</reference>
<keyword evidence="2" id="KW-0732">Signal</keyword>
<feature type="compositionally biased region" description="Low complexity" evidence="1">
    <location>
        <begin position="45"/>
        <end position="62"/>
    </location>
</feature>
<feature type="region of interest" description="Disordered" evidence="1">
    <location>
        <begin position="36"/>
        <end position="62"/>
    </location>
</feature>
<accession>A0ABW4ENV3</accession>
<evidence type="ECO:0000256" key="2">
    <source>
        <dbReference type="SAM" id="SignalP"/>
    </source>
</evidence>
<feature type="chain" id="PRO_5046793772" description="DUF5666 domain-containing protein" evidence="2">
    <location>
        <begin position="27"/>
        <end position="154"/>
    </location>
</feature>
<dbReference type="EMBL" id="JBHUCO010000004">
    <property type="protein sequence ID" value="MFD1516626.1"/>
    <property type="molecule type" value="Genomic_DNA"/>
</dbReference>